<dbReference type="GO" id="GO:0030246">
    <property type="term" value="F:carbohydrate binding"/>
    <property type="evidence" value="ECO:0007669"/>
    <property type="project" value="InterPro"/>
</dbReference>
<dbReference type="InterPro" id="IPR013785">
    <property type="entry name" value="Aldolase_TIM"/>
</dbReference>
<dbReference type="Proteomes" id="UP000238362">
    <property type="component" value="Unassembled WGS sequence"/>
</dbReference>
<dbReference type="GO" id="GO:0005975">
    <property type="term" value="P:carbohydrate metabolic process"/>
    <property type="evidence" value="ECO:0007669"/>
    <property type="project" value="UniProtKB-ARBA"/>
</dbReference>
<dbReference type="Gene3D" id="2.60.120.1060">
    <property type="entry name" value="NPCBM/NEW2 domain"/>
    <property type="match status" value="1"/>
</dbReference>
<dbReference type="InterPro" id="IPR013780">
    <property type="entry name" value="Glyco_hydro_b"/>
</dbReference>
<dbReference type="InterPro" id="IPR018905">
    <property type="entry name" value="A-galactase_NEW3"/>
</dbReference>
<reference evidence="6 7" key="1">
    <citation type="submission" date="2018-03" db="EMBL/GenBank/DDBJ databases">
        <title>Genomic Encyclopedia of Type Strains, Phase III (KMG-III): the genomes of soil and plant-associated and newly described type strains.</title>
        <authorList>
            <person name="Whitman W."/>
        </authorList>
    </citation>
    <scope>NUCLEOTIDE SEQUENCE [LARGE SCALE GENOMIC DNA]</scope>
    <source>
        <strain evidence="6 7">CGMCC 4.7125</strain>
    </source>
</reference>
<dbReference type="PANTHER" id="PTHR35803">
    <property type="entry name" value="GLUCAN 1,4-ALPHA-GLUCOSIDASE SUSB-RELATED"/>
    <property type="match status" value="1"/>
</dbReference>
<dbReference type="Gene3D" id="2.70.98.10">
    <property type="match status" value="1"/>
</dbReference>
<dbReference type="Gene3D" id="2.60.40.1180">
    <property type="entry name" value="Golgi alpha-mannosidase II"/>
    <property type="match status" value="1"/>
</dbReference>
<sequence>MSRDRRSRLSGVLAALLALSLAGTLLPAVATAAGESTWTVRAPAGASVSAVVALDEATGTLTLAARRAGRDVLAPGALGLTTTESDLTRSLRPAGAPETRVVHERYPMTTGKRLTRSALMTETRLPFTGADGTRLDVVVRAARDGVAYRYVLPGHAAAGATVTGEASEFVLPGDATAWLQPYNPQHERQRVETTAAAAASGEYGNPSLFRVGDGFALLTEADVDGGYSGARLVHEQGSPAYRVRLADAEVDLAGTGETPWRTAILGDLETVTESTLVDDLADPSRIADPSWVRPGKVAWSWLSEHSSPRSFARQRDYVDFAARNGWPYVLVDEGWSAEWVPELTRYARAKGVDVLLWFHWTALDTEAERDDVLPRLVRWGVKGIKVDFMESDSQERYRWYDTILAATAEHRLMINFHGSTIPHGLARTWPHVLTMEAVHGQEQLPRPDGNPVHPFTRNIVGSMDFTPVALSVGPRTSSVAHEAALAVAYESGWQHFADKPEAYDRYPGVLRFLNQVPTVWDETHLVGGYPGDEAILARRSGDRWFVGALAAGEPRTLRASLDFLGGGRWLVDLVRDGERPTEDDVRRERSVVAAGDVLAVDVPRHGGFAAILCRAHPGRRSCDEPVRLAPETSLTVSPTEAGDTPRGTSFQVTAEFTMRSDRTARHVELRPRPPEGWTVDGSAVTAPHLGQGETLSGRWTVTVGPGARAGGTELPVVAEFRDPALGAGHPGMHVARAVRAFVPPPAPSGEVYVSDLPFQRETNGWGPVERDTSNGELDGGDGNPITIAGTTYAKGIGVHAPSEVDVYLGRQCETFTALAGLDDETSAPGSVTFEVLGDGEPRYASGVVRGGEVPVAVSVDVSGVRMLTLRVTDAGDGKNFDHADWARALVRCG</sequence>
<dbReference type="InterPro" id="IPR029486">
    <property type="entry name" value="GH97_N"/>
</dbReference>
<dbReference type="Pfam" id="PF10566">
    <property type="entry name" value="Glyco_hydro_97"/>
    <property type="match status" value="1"/>
</dbReference>
<feature type="signal peptide" evidence="4">
    <location>
        <begin position="1"/>
        <end position="32"/>
    </location>
</feature>
<gene>
    <name evidence="6" type="ORF">B0I33_102122</name>
</gene>
<dbReference type="InterPro" id="IPR014718">
    <property type="entry name" value="GH-type_carb-bd"/>
</dbReference>
<feature type="domain" description="Glycosyl hydrolase family 98 putative carbohydrate-binding module" evidence="5">
    <location>
        <begin position="747"/>
        <end position="892"/>
    </location>
</feature>
<evidence type="ECO:0000313" key="6">
    <source>
        <dbReference type="EMBL" id="PRX50006.1"/>
    </source>
</evidence>
<dbReference type="Pfam" id="PF14509">
    <property type="entry name" value="GH97_C"/>
    <property type="match status" value="1"/>
</dbReference>
<dbReference type="InterPro" id="IPR038637">
    <property type="entry name" value="NPCBM_sf"/>
</dbReference>
<dbReference type="InterPro" id="IPR017853">
    <property type="entry name" value="GH"/>
</dbReference>
<dbReference type="PANTHER" id="PTHR35803:SF2">
    <property type="entry name" value="RETAINING ALPHA-GALACTOSIDASE"/>
    <property type="match status" value="1"/>
</dbReference>
<dbReference type="OrthoDB" id="57532at2"/>
<evidence type="ECO:0000256" key="4">
    <source>
        <dbReference type="SAM" id="SignalP"/>
    </source>
</evidence>
<keyword evidence="2" id="KW-0326">Glycosidase</keyword>
<keyword evidence="1" id="KW-0378">Hydrolase</keyword>
<comment type="caution">
    <text evidence="6">The sequence shown here is derived from an EMBL/GenBank/DDBJ whole genome shotgun (WGS) entry which is preliminary data.</text>
</comment>
<dbReference type="InterPro" id="IPR013222">
    <property type="entry name" value="Glyco_hyd_98_carb-bd"/>
</dbReference>
<dbReference type="Pfam" id="PF08305">
    <property type="entry name" value="NPCBM"/>
    <property type="match status" value="1"/>
</dbReference>
<dbReference type="InterPro" id="IPR029483">
    <property type="entry name" value="GH97_C"/>
</dbReference>
<dbReference type="AlphaFoldDB" id="A0A2T0M073"/>
<name>A0A2T0M073_9PSEU</name>
<dbReference type="SUPFAM" id="SSF49785">
    <property type="entry name" value="Galactose-binding domain-like"/>
    <property type="match status" value="1"/>
</dbReference>
<protein>
    <submittedName>
        <fullName evidence="6">Alpha-galactosidase-like protein</fullName>
    </submittedName>
</protein>
<dbReference type="InterPro" id="IPR013783">
    <property type="entry name" value="Ig-like_fold"/>
</dbReference>
<evidence type="ECO:0000313" key="7">
    <source>
        <dbReference type="Proteomes" id="UP000238362"/>
    </source>
</evidence>
<dbReference type="SUPFAM" id="SSF51445">
    <property type="entry name" value="(Trans)glycosidases"/>
    <property type="match status" value="1"/>
</dbReference>
<feature type="chain" id="PRO_5015715573" evidence="4">
    <location>
        <begin position="33"/>
        <end position="893"/>
    </location>
</feature>
<keyword evidence="4" id="KW-0732">Signal</keyword>
<organism evidence="6 7">
    <name type="scientific">Prauserella shujinwangii</name>
    <dbReference type="NCBI Taxonomy" id="1453103"/>
    <lineage>
        <taxon>Bacteria</taxon>
        <taxon>Bacillati</taxon>
        <taxon>Actinomycetota</taxon>
        <taxon>Actinomycetes</taxon>
        <taxon>Pseudonocardiales</taxon>
        <taxon>Pseudonocardiaceae</taxon>
        <taxon>Prauserella</taxon>
    </lineage>
</organism>
<accession>A0A2T0M073</accession>
<evidence type="ECO:0000256" key="2">
    <source>
        <dbReference type="ARBA" id="ARBA00023295"/>
    </source>
</evidence>
<evidence type="ECO:0000256" key="1">
    <source>
        <dbReference type="ARBA" id="ARBA00022801"/>
    </source>
</evidence>
<dbReference type="Pfam" id="PF10633">
    <property type="entry name" value="NPCBM_assoc"/>
    <property type="match status" value="1"/>
</dbReference>
<feature type="region of interest" description="Disordered" evidence="3">
    <location>
        <begin position="763"/>
        <end position="782"/>
    </location>
</feature>
<proteinExistence type="predicted"/>
<dbReference type="InterPro" id="IPR019563">
    <property type="entry name" value="GH97_catalytic"/>
</dbReference>
<dbReference type="EMBL" id="PVNH01000002">
    <property type="protein sequence ID" value="PRX50006.1"/>
    <property type="molecule type" value="Genomic_DNA"/>
</dbReference>
<keyword evidence="7" id="KW-1185">Reference proteome</keyword>
<dbReference type="InterPro" id="IPR052720">
    <property type="entry name" value="Glycosyl_hydrolase_97"/>
</dbReference>
<evidence type="ECO:0000259" key="5">
    <source>
        <dbReference type="SMART" id="SM00776"/>
    </source>
</evidence>
<dbReference type="GO" id="GO:0016798">
    <property type="term" value="F:hydrolase activity, acting on glycosyl bonds"/>
    <property type="evidence" value="ECO:0007669"/>
    <property type="project" value="UniProtKB-KW"/>
</dbReference>
<evidence type="ECO:0000256" key="3">
    <source>
        <dbReference type="SAM" id="MobiDB-lite"/>
    </source>
</evidence>
<dbReference type="PROSITE" id="PS51318">
    <property type="entry name" value="TAT"/>
    <property type="match status" value="1"/>
</dbReference>
<dbReference type="Pfam" id="PF14508">
    <property type="entry name" value="GH97_N"/>
    <property type="match status" value="1"/>
</dbReference>
<dbReference type="InterPro" id="IPR008979">
    <property type="entry name" value="Galactose-bd-like_sf"/>
</dbReference>
<dbReference type="InterPro" id="IPR006311">
    <property type="entry name" value="TAT_signal"/>
</dbReference>
<dbReference type="Gene3D" id="2.60.40.10">
    <property type="entry name" value="Immunoglobulins"/>
    <property type="match status" value="1"/>
</dbReference>
<dbReference type="SMART" id="SM00776">
    <property type="entry name" value="NPCBM"/>
    <property type="match status" value="1"/>
</dbReference>
<dbReference type="RefSeq" id="WP_106177139.1">
    <property type="nucleotide sequence ID" value="NZ_PVNH01000002.1"/>
</dbReference>
<dbReference type="Gene3D" id="3.20.20.70">
    <property type="entry name" value="Aldolase class I"/>
    <property type="match status" value="1"/>
</dbReference>